<dbReference type="InterPro" id="IPR000847">
    <property type="entry name" value="LysR_HTH_N"/>
</dbReference>
<dbReference type="PRINTS" id="PR00039">
    <property type="entry name" value="HTHLYSR"/>
</dbReference>
<dbReference type="PANTHER" id="PTHR30293:SF0">
    <property type="entry name" value="NITROGEN ASSIMILATION REGULATORY PROTEIN NAC"/>
    <property type="match status" value="1"/>
</dbReference>
<dbReference type="Gene3D" id="1.10.10.10">
    <property type="entry name" value="Winged helix-like DNA-binding domain superfamily/Winged helix DNA-binding domain"/>
    <property type="match status" value="1"/>
</dbReference>
<gene>
    <name evidence="7" type="ORF">JI746_14685</name>
</gene>
<accession>A0ABS1JQ43</accession>
<dbReference type="PANTHER" id="PTHR30293">
    <property type="entry name" value="TRANSCRIPTIONAL REGULATORY PROTEIN NAC-RELATED"/>
    <property type="match status" value="1"/>
</dbReference>
<dbReference type="Gene3D" id="3.40.190.290">
    <property type="match status" value="1"/>
</dbReference>
<dbReference type="RefSeq" id="WP_201690470.1">
    <property type="nucleotide sequence ID" value="NZ_JAEQND010000008.1"/>
</dbReference>
<comment type="caution">
    <text evidence="7">The sequence shown here is derived from an EMBL/GenBank/DDBJ whole genome shotgun (WGS) entry which is preliminary data.</text>
</comment>
<keyword evidence="5" id="KW-0804">Transcription</keyword>
<keyword evidence="4" id="KW-0010">Activator</keyword>
<comment type="similarity">
    <text evidence="1">Belongs to the LysR transcriptional regulatory family.</text>
</comment>
<reference evidence="7 8" key="1">
    <citation type="journal article" date="2017" name="Int. J. Syst. Evol. Microbiol.">
        <title>Ramlibacter alkalitolerans sp. nov., alkali-tolerant bacterium isolated from soil of ginseng.</title>
        <authorList>
            <person name="Lee D.H."/>
            <person name="Cha C.J."/>
        </authorList>
    </citation>
    <scope>NUCLEOTIDE SEQUENCE [LARGE SCALE GENOMIC DNA]</scope>
    <source>
        <strain evidence="7 8">KACC 19305</strain>
    </source>
</reference>
<evidence type="ECO:0000313" key="8">
    <source>
        <dbReference type="Proteomes" id="UP000622707"/>
    </source>
</evidence>
<dbReference type="SUPFAM" id="SSF53850">
    <property type="entry name" value="Periplasmic binding protein-like II"/>
    <property type="match status" value="1"/>
</dbReference>
<dbReference type="PROSITE" id="PS50931">
    <property type="entry name" value="HTH_LYSR"/>
    <property type="match status" value="1"/>
</dbReference>
<evidence type="ECO:0000313" key="7">
    <source>
        <dbReference type="EMBL" id="MBL0426358.1"/>
    </source>
</evidence>
<dbReference type="SUPFAM" id="SSF46785">
    <property type="entry name" value="Winged helix' DNA-binding domain"/>
    <property type="match status" value="1"/>
</dbReference>
<protein>
    <submittedName>
        <fullName evidence="7">LysR family transcriptional regulator</fullName>
    </submittedName>
</protein>
<organism evidence="7 8">
    <name type="scientific">Ramlibacter alkalitolerans</name>
    <dbReference type="NCBI Taxonomy" id="2039631"/>
    <lineage>
        <taxon>Bacteria</taxon>
        <taxon>Pseudomonadati</taxon>
        <taxon>Pseudomonadota</taxon>
        <taxon>Betaproteobacteria</taxon>
        <taxon>Burkholderiales</taxon>
        <taxon>Comamonadaceae</taxon>
        <taxon>Ramlibacter</taxon>
    </lineage>
</organism>
<name>A0ABS1JQ43_9BURK</name>
<keyword evidence="2" id="KW-0805">Transcription regulation</keyword>
<dbReference type="InterPro" id="IPR036390">
    <property type="entry name" value="WH_DNA-bd_sf"/>
</dbReference>
<dbReference type="InterPro" id="IPR005119">
    <property type="entry name" value="LysR_subst-bd"/>
</dbReference>
<evidence type="ECO:0000256" key="1">
    <source>
        <dbReference type="ARBA" id="ARBA00009437"/>
    </source>
</evidence>
<dbReference type="InterPro" id="IPR036388">
    <property type="entry name" value="WH-like_DNA-bd_sf"/>
</dbReference>
<evidence type="ECO:0000256" key="4">
    <source>
        <dbReference type="ARBA" id="ARBA00023159"/>
    </source>
</evidence>
<evidence type="ECO:0000256" key="5">
    <source>
        <dbReference type="ARBA" id="ARBA00023163"/>
    </source>
</evidence>
<dbReference type="EMBL" id="JAEQND010000008">
    <property type="protein sequence ID" value="MBL0426358.1"/>
    <property type="molecule type" value="Genomic_DNA"/>
</dbReference>
<evidence type="ECO:0000259" key="6">
    <source>
        <dbReference type="PROSITE" id="PS50931"/>
    </source>
</evidence>
<sequence>MTTSSDSLEQLTLKSLRTLLAAARSGSLTRAAVEIGLAQSAVSRQIVELEHALGGALFHRTGRGVKPTALAQQLLPRVEALLSGADELVKLGKEHTGIPSGTVTIGMVPGVAGFMAAALYGEVARLHPEIRLRVIEGYSGDMEVALSQGRIDMALLNRYRAQGTNSYRKLLDAQICVVGRRRILQRALSESGSGVARSHLPASITLAVLAPLPLVLPVPPNATRTLLDEQARRHGLHLNVILEGSSSVILKSMLEQHDCVTTLPRHAISEELRHGTLGAVALAERIFRQHVVLATSTQRPFTLASKAVAALASQIAVPLLARRNSADQEPGA</sequence>
<dbReference type="Proteomes" id="UP000622707">
    <property type="component" value="Unassembled WGS sequence"/>
</dbReference>
<dbReference type="Pfam" id="PF00126">
    <property type="entry name" value="HTH_1"/>
    <property type="match status" value="1"/>
</dbReference>
<dbReference type="Pfam" id="PF03466">
    <property type="entry name" value="LysR_substrate"/>
    <property type="match status" value="1"/>
</dbReference>
<keyword evidence="8" id="KW-1185">Reference proteome</keyword>
<evidence type="ECO:0000256" key="2">
    <source>
        <dbReference type="ARBA" id="ARBA00023015"/>
    </source>
</evidence>
<proteinExistence type="inferred from homology"/>
<feature type="domain" description="HTH lysR-type" evidence="6">
    <location>
        <begin position="11"/>
        <end position="68"/>
    </location>
</feature>
<keyword evidence="3" id="KW-0238">DNA-binding</keyword>
<evidence type="ECO:0000256" key="3">
    <source>
        <dbReference type="ARBA" id="ARBA00023125"/>
    </source>
</evidence>